<evidence type="ECO:0000313" key="1">
    <source>
        <dbReference type="EMBL" id="NKE59737.1"/>
    </source>
</evidence>
<dbReference type="SUPFAM" id="SSF140453">
    <property type="entry name" value="EsxAB dimer-like"/>
    <property type="match status" value="1"/>
</dbReference>
<organism evidence="1 2">
    <name type="scientific">Lentzea indica</name>
    <dbReference type="NCBI Taxonomy" id="2604800"/>
    <lineage>
        <taxon>Bacteria</taxon>
        <taxon>Bacillati</taxon>
        <taxon>Actinomycetota</taxon>
        <taxon>Actinomycetes</taxon>
        <taxon>Pseudonocardiales</taxon>
        <taxon>Pseudonocardiaceae</taxon>
        <taxon>Lentzea</taxon>
    </lineage>
</organism>
<gene>
    <name evidence="1" type="ORF">FXN61_24185</name>
</gene>
<accession>A0ABX1FMC5</accession>
<dbReference type="RefSeq" id="WP_167976399.1">
    <property type="nucleotide sequence ID" value="NZ_VSRL01000093.1"/>
</dbReference>
<evidence type="ECO:0000313" key="2">
    <source>
        <dbReference type="Proteomes" id="UP001515943"/>
    </source>
</evidence>
<comment type="caution">
    <text evidence="1">The sequence shown here is derived from an EMBL/GenBank/DDBJ whole genome shotgun (WGS) entry which is preliminary data.</text>
</comment>
<sequence length="217" mass="23477">MAETPVWPAEHDAKIREVAAEMGDNAAIAVLDKLKDILGHAPKMEQYGDIWSPQTMDRLTEAQEDFDLCVSRINDVWQGSAADEFKAWALKYRNSLSDFKGVVEGIREALYGCSKTITDVYKLAIELVATIAAQLVKLTTGILGSIPNPFGVADAIGGLLSAFIQKAGQLIGEGLGKMQEFRTIMSQIDSKVASLAELVPMGHVVAEKGGWEVRPAS</sequence>
<protein>
    <recommendedName>
        <fullName evidence="3">Proteins of 100 residues with WXG</fullName>
    </recommendedName>
</protein>
<dbReference type="Proteomes" id="UP001515943">
    <property type="component" value="Unassembled WGS sequence"/>
</dbReference>
<dbReference type="InterPro" id="IPR036689">
    <property type="entry name" value="ESAT-6-like_sf"/>
</dbReference>
<reference evidence="1 2" key="1">
    <citation type="submission" date="2019-08" db="EMBL/GenBank/DDBJ databases">
        <title>Lentzea from Indian Himalayas.</title>
        <authorList>
            <person name="Mandal S."/>
            <person name="Mallick Gupta A."/>
            <person name="Maiti P.K."/>
            <person name="Sarkar J."/>
            <person name="Mandal S."/>
        </authorList>
    </citation>
    <scope>NUCLEOTIDE SEQUENCE [LARGE SCALE GENOMIC DNA]</scope>
    <source>
        <strain evidence="1 2">PSKA42</strain>
    </source>
</reference>
<proteinExistence type="predicted"/>
<keyword evidence="2" id="KW-1185">Reference proteome</keyword>
<name>A0ABX1FMC5_9PSEU</name>
<dbReference type="EMBL" id="VSRL01000093">
    <property type="protein sequence ID" value="NKE59737.1"/>
    <property type="molecule type" value="Genomic_DNA"/>
</dbReference>
<evidence type="ECO:0008006" key="3">
    <source>
        <dbReference type="Google" id="ProtNLM"/>
    </source>
</evidence>